<dbReference type="RefSeq" id="WP_219937667.1">
    <property type="nucleotide sequence ID" value="NZ_JAGFNY010000018.1"/>
</dbReference>
<reference evidence="1 2" key="1">
    <citation type="submission" date="2021-03" db="EMBL/GenBank/DDBJ databases">
        <title>Succinivibrio sp. nov. isolated from feces of cow.</title>
        <authorList>
            <person name="Choi J.-Y."/>
        </authorList>
    </citation>
    <scope>NUCLEOTIDE SEQUENCE [LARGE SCALE GENOMIC DNA]</scope>
    <source>
        <strain evidence="1 2">AGMB01872</strain>
    </source>
</reference>
<keyword evidence="2" id="KW-1185">Reference proteome</keyword>
<organism evidence="1 2">
    <name type="scientific">Succinivibrio faecicola</name>
    <dbReference type="NCBI Taxonomy" id="2820300"/>
    <lineage>
        <taxon>Bacteria</taxon>
        <taxon>Pseudomonadati</taxon>
        <taxon>Pseudomonadota</taxon>
        <taxon>Gammaproteobacteria</taxon>
        <taxon>Aeromonadales</taxon>
        <taxon>Succinivibrionaceae</taxon>
        <taxon>Succinivibrio</taxon>
    </lineage>
</organism>
<dbReference type="EMBL" id="JAGFNY010000018">
    <property type="protein sequence ID" value="MBW7570444.1"/>
    <property type="molecule type" value="Genomic_DNA"/>
</dbReference>
<comment type="caution">
    <text evidence="1">The sequence shown here is derived from an EMBL/GenBank/DDBJ whole genome shotgun (WGS) entry which is preliminary data.</text>
</comment>
<proteinExistence type="predicted"/>
<name>A0ABS7DGM0_9GAMM</name>
<protein>
    <submittedName>
        <fullName evidence="1">Uncharacterized protein</fullName>
    </submittedName>
</protein>
<dbReference type="Proteomes" id="UP000731465">
    <property type="component" value="Unassembled WGS sequence"/>
</dbReference>
<accession>A0ABS7DGM0</accession>
<evidence type="ECO:0000313" key="1">
    <source>
        <dbReference type="EMBL" id="MBW7570444.1"/>
    </source>
</evidence>
<evidence type="ECO:0000313" key="2">
    <source>
        <dbReference type="Proteomes" id="UP000731465"/>
    </source>
</evidence>
<sequence length="201" mass="23051">MKIDLLPDFAKPYKTKGFDVRLVRGSYQLFKVTSKRVEGKKYPVLEQSYIGTIDPDKGLLPKKTSSVTPFLVEYGLSAFILKNFKRKIQRSMFNHSCSEQSFILGVILFMYGHIQDRFIRLSYLSKDFTKTPDIAGPAAINRIKKIALLITSCFDEAIPDKADRDYAKELLRELKVDINTPKPSVIYPKELSDVLSKYKLK</sequence>
<gene>
    <name evidence="1" type="ORF">J5V48_05985</name>
</gene>